<evidence type="ECO:0000256" key="2">
    <source>
        <dbReference type="ARBA" id="ARBA00008804"/>
    </source>
</evidence>
<feature type="transmembrane region" description="Helical" evidence="15">
    <location>
        <begin position="1499"/>
        <end position="1527"/>
    </location>
</feature>
<feature type="transmembrane region" description="Helical" evidence="15">
    <location>
        <begin position="1443"/>
        <end position="1464"/>
    </location>
</feature>
<evidence type="ECO:0000256" key="9">
    <source>
        <dbReference type="ARBA" id="ARBA00022842"/>
    </source>
</evidence>
<dbReference type="Pfam" id="PF00122">
    <property type="entry name" value="E1-E2_ATPase"/>
    <property type="match status" value="1"/>
</dbReference>
<proteinExistence type="inferred from homology"/>
<evidence type="ECO:0000256" key="15">
    <source>
        <dbReference type="SAM" id="Phobius"/>
    </source>
</evidence>
<dbReference type="NCBIfam" id="TIGR01647">
    <property type="entry name" value="ATPase-IIIA_H"/>
    <property type="match status" value="1"/>
</dbReference>
<dbReference type="GO" id="GO:0016020">
    <property type="term" value="C:membrane"/>
    <property type="evidence" value="ECO:0007669"/>
    <property type="project" value="UniProtKB-SubCell"/>
</dbReference>
<keyword evidence="12 15" id="KW-0472">Membrane</keyword>
<dbReference type="GO" id="GO:0008553">
    <property type="term" value="F:P-type proton-exporting transporter activity"/>
    <property type="evidence" value="ECO:0007669"/>
    <property type="project" value="UniProtKB-EC"/>
</dbReference>
<dbReference type="PRINTS" id="PR00119">
    <property type="entry name" value="CATATPASE"/>
</dbReference>
<dbReference type="InterPro" id="IPR059000">
    <property type="entry name" value="ATPase_P-type_domA"/>
</dbReference>
<keyword evidence="10" id="KW-1278">Translocase</keyword>
<dbReference type="PANTHER" id="PTHR42861">
    <property type="entry name" value="CALCIUM-TRANSPORTING ATPASE"/>
    <property type="match status" value="1"/>
</dbReference>
<feature type="transmembrane region" description="Helical" evidence="15">
    <location>
        <begin position="1560"/>
        <end position="1578"/>
    </location>
</feature>
<feature type="compositionally biased region" description="Basic and acidic residues" evidence="14">
    <location>
        <begin position="1770"/>
        <end position="1781"/>
    </location>
</feature>
<name>U6GGE4_EIMAC</name>
<evidence type="ECO:0000256" key="5">
    <source>
        <dbReference type="ARBA" id="ARBA00022692"/>
    </source>
</evidence>
<dbReference type="GO" id="GO:0120029">
    <property type="term" value="P:proton export across plasma membrane"/>
    <property type="evidence" value="ECO:0007669"/>
    <property type="project" value="InterPro"/>
</dbReference>
<dbReference type="EMBL" id="HG670992">
    <property type="protein sequence ID" value="CDI79245.1"/>
    <property type="molecule type" value="Genomic_DNA"/>
</dbReference>
<protein>
    <recommendedName>
        <fullName evidence="3">P-type H(+)-exporting transporter</fullName>
        <ecNumber evidence="3">7.1.2.1</ecNumber>
    </recommendedName>
</protein>
<evidence type="ECO:0000256" key="4">
    <source>
        <dbReference type="ARBA" id="ARBA00022553"/>
    </source>
</evidence>
<gene>
    <name evidence="17" type="ORF">EAH_00010340</name>
</gene>
<evidence type="ECO:0000256" key="12">
    <source>
        <dbReference type="ARBA" id="ARBA00023136"/>
    </source>
</evidence>
<dbReference type="NCBIfam" id="TIGR01494">
    <property type="entry name" value="ATPase_P-type"/>
    <property type="match status" value="2"/>
</dbReference>
<evidence type="ECO:0000256" key="14">
    <source>
        <dbReference type="SAM" id="MobiDB-lite"/>
    </source>
</evidence>
<evidence type="ECO:0000259" key="16">
    <source>
        <dbReference type="Pfam" id="PF00122"/>
    </source>
</evidence>
<keyword evidence="11 15" id="KW-1133">Transmembrane helix</keyword>
<dbReference type="SUPFAM" id="SSF56784">
    <property type="entry name" value="HAD-like"/>
    <property type="match status" value="1"/>
</dbReference>
<dbReference type="Pfam" id="PF00702">
    <property type="entry name" value="Hydrolase"/>
    <property type="match status" value="1"/>
</dbReference>
<keyword evidence="18" id="KW-1185">Reference proteome</keyword>
<evidence type="ECO:0000313" key="18">
    <source>
        <dbReference type="Proteomes" id="UP000018050"/>
    </source>
</evidence>
<dbReference type="Gene3D" id="1.20.1110.10">
    <property type="entry name" value="Calcium-transporting ATPase, transmembrane domain"/>
    <property type="match status" value="1"/>
</dbReference>
<accession>U6GGE4</accession>
<dbReference type="PROSITE" id="PS00154">
    <property type="entry name" value="ATPASE_E1_E2"/>
    <property type="match status" value="1"/>
</dbReference>
<dbReference type="FunFam" id="3.40.50.1000:FF:000211">
    <property type="entry name" value="Plasma membrane ATPase"/>
    <property type="match status" value="1"/>
</dbReference>
<evidence type="ECO:0000256" key="10">
    <source>
        <dbReference type="ARBA" id="ARBA00022967"/>
    </source>
</evidence>
<dbReference type="Gene3D" id="3.40.1110.10">
    <property type="entry name" value="Calcium-transporting ATPase, cytoplasmic domain N"/>
    <property type="match status" value="1"/>
</dbReference>
<dbReference type="InterPro" id="IPR044492">
    <property type="entry name" value="P_typ_ATPase_HD_dom"/>
</dbReference>
<dbReference type="InterPro" id="IPR023298">
    <property type="entry name" value="ATPase_P-typ_TM_dom_sf"/>
</dbReference>
<feature type="transmembrane region" description="Helical" evidence="15">
    <location>
        <begin position="1064"/>
        <end position="1094"/>
    </location>
</feature>
<dbReference type="SFLD" id="SFLDS00003">
    <property type="entry name" value="Haloacid_Dehalogenase"/>
    <property type="match status" value="1"/>
</dbReference>
<dbReference type="InterPro" id="IPR006534">
    <property type="entry name" value="P-type_ATPase_IIIA"/>
</dbReference>
<feature type="transmembrane region" description="Helical" evidence="15">
    <location>
        <begin position="275"/>
        <end position="295"/>
    </location>
</feature>
<dbReference type="SFLD" id="SFLDG00002">
    <property type="entry name" value="C1.7:_P-type_atpase_like"/>
    <property type="match status" value="1"/>
</dbReference>
<dbReference type="InterPro" id="IPR001757">
    <property type="entry name" value="P_typ_ATPase"/>
</dbReference>
<dbReference type="InterPro" id="IPR008250">
    <property type="entry name" value="ATPase_P-typ_transduc_dom_A_sf"/>
</dbReference>
<keyword evidence="9" id="KW-0460">Magnesium</keyword>
<feature type="transmembrane region" description="Helical" evidence="15">
    <location>
        <begin position="1631"/>
        <end position="1652"/>
    </location>
</feature>
<evidence type="ECO:0000256" key="13">
    <source>
        <dbReference type="SAM" id="Coils"/>
    </source>
</evidence>
<evidence type="ECO:0000256" key="7">
    <source>
        <dbReference type="ARBA" id="ARBA00022741"/>
    </source>
</evidence>
<dbReference type="GO" id="GO:0016887">
    <property type="term" value="F:ATP hydrolysis activity"/>
    <property type="evidence" value="ECO:0007669"/>
    <property type="project" value="InterPro"/>
</dbReference>
<dbReference type="GO" id="GO:0005524">
    <property type="term" value="F:ATP binding"/>
    <property type="evidence" value="ECO:0007669"/>
    <property type="project" value="UniProtKB-KW"/>
</dbReference>
<dbReference type="Gene3D" id="2.70.150.10">
    <property type="entry name" value="Calcium-transporting ATPase, cytoplasmic transduction domain A"/>
    <property type="match status" value="1"/>
</dbReference>
<comment type="subcellular location">
    <subcellularLocation>
        <location evidence="1">Membrane</location>
        <topology evidence="1">Multi-pass membrane protein</topology>
    </subcellularLocation>
</comment>
<evidence type="ECO:0000256" key="8">
    <source>
        <dbReference type="ARBA" id="ARBA00022840"/>
    </source>
</evidence>
<dbReference type="InterPro" id="IPR023299">
    <property type="entry name" value="ATPase_P-typ_cyto_dom_N"/>
</dbReference>
<dbReference type="SFLD" id="SFLDF00027">
    <property type="entry name" value="p-type_atpase"/>
    <property type="match status" value="1"/>
</dbReference>
<keyword evidence="4" id="KW-0597">Phosphoprotein</keyword>
<feature type="coiled-coil region" evidence="13">
    <location>
        <begin position="154"/>
        <end position="184"/>
    </location>
</feature>
<dbReference type="GO" id="GO:0046872">
    <property type="term" value="F:metal ion binding"/>
    <property type="evidence" value="ECO:0007669"/>
    <property type="project" value="UniProtKB-KW"/>
</dbReference>
<reference evidence="17" key="1">
    <citation type="submission" date="2013-10" db="EMBL/GenBank/DDBJ databases">
        <title>Genomic analysis of the causative agents of coccidiosis in chickens.</title>
        <authorList>
            <person name="Reid A.J."/>
            <person name="Blake D."/>
            <person name="Billington K."/>
            <person name="Browne H."/>
            <person name="Dunn M."/>
            <person name="Hung S."/>
            <person name="Kawahara F."/>
            <person name="Miranda-Saavedra D."/>
            <person name="Mourier T."/>
            <person name="Nagra H."/>
            <person name="Otto T.D."/>
            <person name="Rawlings N."/>
            <person name="Sanchez A."/>
            <person name="Sanders M."/>
            <person name="Subramaniam C."/>
            <person name="Tay Y."/>
            <person name="Dear P."/>
            <person name="Doerig C."/>
            <person name="Gruber A."/>
            <person name="Parkinson J."/>
            <person name="Shirley M."/>
            <person name="Wan K.L."/>
            <person name="Berriman M."/>
            <person name="Tomley F."/>
            <person name="Pain A."/>
        </authorList>
    </citation>
    <scope>NUCLEOTIDE SEQUENCE</scope>
    <source>
        <strain evidence="17">Houghton</strain>
    </source>
</reference>
<keyword evidence="5 15" id="KW-0812">Transmembrane</keyword>
<keyword evidence="7" id="KW-0547">Nucleotide-binding</keyword>
<dbReference type="OrthoDB" id="116380at2759"/>
<keyword evidence="8" id="KW-0067">ATP-binding</keyword>
<keyword evidence="6" id="KW-0479">Metal-binding</keyword>
<feature type="compositionally biased region" description="Polar residues" evidence="14">
    <location>
        <begin position="42"/>
        <end position="61"/>
    </location>
</feature>
<evidence type="ECO:0000313" key="17">
    <source>
        <dbReference type="EMBL" id="CDI79245.1"/>
    </source>
</evidence>
<feature type="transmembrane region" description="Helical" evidence="15">
    <location>
        <begin position="1599"/>
        <end position="1619"/>
    </location>
</feature>
<dbReference type="SUPFAM" id="SSF81665">
    <property type="entry name" value="Calcium ATPase, transmembrane domain M"/>
    <property type="match status" value="1"/>
</dbReference>
<dbReference type="InterPro" id="IPR023214">
    <property type="entry name" value="HAD_sf"/>
</dbReference>
<dbReference type="InterPro" id="IPR018303">
    <property type="entry name" value="ATPase_P-typ_P_site"/>
</dbReference>
<evidence type="ECO:0000256" key="1">
    <source>
        <dbReference type="ARBA" id="ARBA00004141"/>
    </source>
</evidence>
<organism evidence="17 18">
    <name type="scientific">Eimeria acervulina</name>
    <name type="common">Coccidian parasite</name>
    <dbReference type="NCBI Taxonomy" id="5801"/>
    <lineage>
        <taxon>Eukaryota</taxon>
        <taxon>Sar</taxon>
        <taxon>Alveolata</taxon>
        <taxon>Apicomplexa</taxon>
        <taxon>Conoidasida</taxon>
        <taxon>Coccidia</taxon>
        <taxon>Eucoccidiorida</taxon>
        <taxon>Eimeriorina</taxon>
        <taxon>Eimeriidae</taxon>
        <taxon>Eimeria</taxon>
    </lineage>
</organism>
<feature type="compositionally biased region" description="Polar residues" evidence="14">
    <location>
        <begin position="1732"/>
        <end position="1750"/>
    </location>
</feature>
<dbReference type="GeneID" id="25269104"/>
<feature type="region of interest" description="Disordered" evidence="14">
    <location>
        <begin position="1720"/>
        <end position="1781"/>
    </location>
</feature>
<dbReference type="EC" id="7.1.2.1" evidence="3"/>
<evidence type="ECO:0000256" key="11">
    <source>
        <dbReference type="ARBA" id="ARBA00022989"/>
    </source>
</evidence>
<dbReference type="PRINTS" id="PR00120">
    <property type="entry name" value="HATPASE"/>
</dbReference>
<dbReference type="VEuPathDB" id="ToxoDB:EAH_00010340"/>
<dbReference type="RefSeq" id="XP_013250629.1">
    <property type="nucleotide sequence ID" value="XM_013395175.1"/>
</dbReference>
<feature type="region of interest" description="Disordered" evidence="14">
    <location>
        <begin position="1"/>
        <end position="73"/>
    </location>
</feature>
<feature type="region of interest" description="Disordered" evidence="14">
    <location>
        <begin position="737"/>
        <end position="781"/>
    </location>
</feature>
<comment type="similarity">
    <text evidence="2">Belongs to the cation transport ATPase (P-type) (TC 3.A.3) family. Type IIIA subfamily.</text>
</comment>
<reference evidence="17" key="2">
    <citation type="submission" date="2013-10" db="EMBL/GenBank/DDBJ databases">
        <authorList>
            <person name="Aslett M."/>
        </authorList>
    </citation>
    <scope>NUCLEOTIDE SEQUENCE</scope>
    <source>
        <strain evidence="17">Houghton</strain>
    </source>
</reference>
<keyword evidence="13" id="KW-0175">Coiled coil</keyword>
<evidence type="ECO:0000256" key="3">
    <source>
        <dbReference type="ARBA" id="ARBA00012476"/>
    </source>
</evidence>
<evidence type="ECO:0000256" key="6">
    <source>
        <dbReference type="ARBA" id="ARBA00022723"/>
    </source>
</evidence>
<feature type="domain" description="P-type ATPase A" evidence="16">
    <location>
        <begin position="911"/>
        <end position="1010"/>
    </location>
</feature>
<dbReference type="SUPFAM" id="SSF81653">
    <property type="entry name" value="Calcium ATPase, transduction domain A"/>
    <property type="match status" value="1"/>
</dbReference>
<feature type="transmembrane region" description="Helical" evidence="15">
    <location>
        <begin position="1470"/>
        <end position="1487"/>
    </location>
</feature>
<feature type="compositionally biased region" description="Low complexity" evidence="14">
    <location>
        <begin position="1751"/>
        <end position="1765"/>
    </location>
</feature>
<dbReference type="Gene3D" id="3.40.50.1000">
    <property type="entry name" value="HAD superfamily/HAD-like"/>
    <property type="match status" value="1"/>
</dbReference>
<dbReference type="Proteomes" id="UP000018050">
    <property type="component" value="Unassembled WGS sequence"/>
</dbReference>
<dbReference type="InterPro" id="IPR036412">
    <property type="entry name" value="HAD-like_sf"/>
</dbReference>
<sequence>MEGSDEPTSVGGDDGSLGSRIGIRESDPPSSLLAASDLGNPASESNAKANFTQMAQENVSDVQDEEESPGPLTLLEQLRARRLARDSKMWDVEDADVEAAQLPEIAIHMSRGSSDASDDSSSAVSALVCPVRRAPSSIEFDNISSVPYHAQYQRVVEQEEDAEMERLLQQLDEEQQAMRDLAVAQRYQLMQEQIAMIQKQLGREDAKIPDLEWLMANDPENNHELDEVMAAFAARDDDLPQEAPEEPEVPLTCKNIFCRCPWRGDMKKDEKAIRWALIFCPLGMPLFIGVIMSLCSVKRRQRVVKVELKGQYADVDTFPLANVKLMAYEHDFDAIAITPPGHGNTTQVEDEGGGFWSASNFLKHALESCLGVSLARTVVVSHSNFVTRKYFLPFLMSDIALGFVLFDSSVGTEWMDEYDTDVNDHKFYQVRTKNFRVFNAGSDLDRITGIVQNMAPQQETPRVLSATSLKGYCRADPEGADDAFPTNSTIGPFDFFPGKYKMPGWDNARKRLREIPLDAPPDEGMDSRLVNSQYFDPLRTVLVEFLEELKSLSLEGKLQVEQPRPLRYNNRQAEYDKSRENTTIIDPMTVYCIHDSDAAVPATRSAAPTETLPVRLVDSEKYWLQKKVQALRSTSTTTAPPASAVEKITSAKNMAFRLPSLGAILSRPVVYGTSSSVSKPDLPAPDLALQLSSDRTELSISADRMEEPNRQASVEAGDAANGQLASVDAANETLDSGDVANEQQRDIEGQPEGPKKLSPPLSEQQAPQEGLHPQHPLPTSGHAQDAVICVNRGDVSEEISDAGLTTARAEELLAVFGPNAVKPKQVKHYEVIRVPAKPIPEWQKVLQRYLRVTPILLLVASLLSVCVEVEGSRDWLSFALLLFLCNVMVWADYLGERSASDAISAVEKLAAVECNAKRDGLYVPVNVVDLVPGDVVWLKAGMVVPADGVFIPHQKFICVDESALTGESLPIKKYRGSELLSGSVVQRGEGAMLIQRTGVESFYGKTIALLARAESKGHLRTILDAAAKVLTWTAVGFAVFLILWERFHPVWIESSNGNVNVGILFKRAFTLIAAVIPAAMPVVTTTVLAVGAVAMSKEHAVVSRLSAIEEAAGVEILCTDKTGTLTLNVLSLFHDEICAETGFTADQVLVYASLAATTTDPDALDSAINAAVDMEERQKFEVLDYTPFNPVDKRADSIVRSKNGEVILVTKGAPHVISELVCAADDTATQQRLKAVIEEKARRGLRTLGVAIKPLDDNAITKLDEASETCSRITWKLVGFLSLLDPPRPDTKDTLERSKGMGVSVKMLTGDQQAIAAETARLLGLGDNISGPEIFRSRPKGLESDIAFREYISTVDGFSGVYPEHKFEIVDNLQQGGCLVAMTGDGVNDAPALKRATVGIAVSGATEAARAAADIILLEPGLSSIITVFSLSRQIFKRIEAYITFRIHGSFMTLLFWWGCVVIFDYEYPTWVLVLVAIINDFVLMSCSRDNVPSSSKPLIWSMLQVSTIALLTATLMAVCMLLYIFLSDPKYGVNWWDAFGLERFESGDLVTLGKMPESFQTASGVWLLFTLCIQISFHSCRTHHFALIYGPENRAPSIIVLIPQIFAVLLTLFLSVYWKYEWMISSGPRMVGISWGHAGITILWGLVWFVFIDACKVTYCQCVWPHLAKLEAAWKRRFRKVTLEEQQLRGKVRLAVKTMEEQRKKSSQAWRRQRQAVLESVGRQRAKSKGKPNQTTTNRGVSSSRSQKLPTNRRVQRRTQVGGRPFKRQGVDQKQKSSSQ</sequence>